<dbReference type="Proteomes" id="UP000285310">
    <property type="component" value="Unassembled WGS sequence"/>
</dbReference>
<sequence>MSDYTSDLSHAARYGNEIVTAGQPSEAQLQAAAREGVRTVINLRPAGEFNEYDEAAAVAAAGMTYLVIPVAGPDDINAGNAKQLDDALDGGTPALVHCASSNRVGALMAYRARYLHNEPAESALQIGLDTGLNPSSPLLGAMRDKLGVTN</sequence>
<dbReference type="SUPFAM" id="SSF52799">
    <property type="entry name" value="(Phosphotyrosine protein) phosphatases II"/>
    <property type="match status" value="1"/>
</dbReference>
<dbReference type="EMBL" id="AYKG01000023">
    <property type="protein sequence ID" value="ROO28056.1"/>
    <property type="molecule type" value="Genomic_DNA"/>
</dbReference>
<dbReference type="InterPro" id="IPR029021">
    <property type="entry name" value="Prot-tyrosine_phosphatase-like"/>
</dbReference>
<comment type="caution">
    <text evidence="2">The sequence shown here is derived from an EMBL/GenBank/DDBJ whole genome shotgun (WGS) entry which is preliminary data.</text>
</comment>
<dbReference type="InterPro" id="IPR005939">
    <property type="entry name" value="BLH_phosphatase-like"/>
</dbReference>
<evidence type="ECO:0000313" key="2">
    <source>
        <dbReference type="EMBL" id="ROO28056.1"/>
    </source>
</evidence>
<feature type="domain" description="Beta-lactamase hydrolase-like protein phosphatase-like" evidence="1">
    <location>
        <begin position="19"/>
        <end position="107"/>
    </location>
</feature>
<dbReference type="OrthoDB" id="270335at2"/>
<reference evidence="2 3" key="1">
    <citation type="submission" date="2013-10" db="EMBL/GenBank/DDBJ databases">
        <title>Salinisphaera japonica YTM-1 Genome Sequencing.</title>
        <authorList>
            <person name="Lai Q."/>
            <person name="Li C."/>
            <person name="Shao Z."/>
        </authorList>
    </citation>
    <scope>NUCLEOTIDE SEQUENCE [LARGE SCALE GENOMIC DNA]</scope>
    <source>
        <strain evidence="2 3">YTM-1</strain>
    </source>
</reference>
<dbReference type="Pfam" id="PF04273">
    <property type="entry name" value="BLH_phosphatase"/>
    <property type="match status" value="1"/>
</dbReference>
<dbReference type="RefSeq" id="WP_123658164.1">
    <property type="nucleotide sequence ID" value="NZ_AYKG01000023.1"/>
</dbReference>
<dbReference type="InParanoid" id="A0A423PR19"/>
<gene>
    <name evidence="2" type="ORF">SAJA_08230</name>
</gene>
<accession>A0A423PR19</accession>
<organism evidence="2 3">
    <name type="scientific">Salinisphaera japonica YTM-1</name>
    <dbReference type="NCBI Taxonomy" id="1209778"/>
    <lineage>
        <taxon>Bacteria</taxon>
        <taxon>Pseudomonadati</taxon>
        <taxon>Pseudomonadota</taxon>
        <taxon>Gammaproteobacteria</taxon>
        <taxon>Salinisphaerales</taxon>
        <taxon>Salinisphaeraceae</taxon>
        <taxon>Salinisphaera</taxon>
    </lineage>
</organism>
<dbReference type="GO" id="GO:0016787">
    <property type="term" value="F:hydrolase activity"/>
    <property type="evidence" value="ECO:0007669"/>
    <property type="project" value="InterPro"/>
</dbReference>
<protein>
    <recommendedName>
        <fullName evidence="1">Beta-lactamase hydrolase-like protein phosphatase-like domain-containing protein</fullName>
    </recommendedName>
</protein>
<name>A0A423PR19_9GAMM</name>
<proteinExistence type="predicted"/>
<evidence type="ECO:0000259" key="1">
    <source>
        <dbReference type="Pfam" id="PF04273"/>
    </source>
</evidence>
<keyword evidence="3" id="KW-1185">Reference proteome</keyword>
<dbReference type="AlphaFoldDB" id="A0A423PR19"/>
<dbReference type="Gene3D" id="3.90.190.10">
    <property type="entry name" value="Protein tyrosine phosphatase superfamily"/>
    <property type="match status" value="1"/>
</dbReference>
<evidence type="ECO:0000313" key="3">
    <source>
        <dbReference type="Proteomes" id="UP000285310"/>
    </source>
</evidence>